<sequence>MLTLGDFVIHWIPKADVVDEQKFRTAVESIYPKDESGKPTVEVETDILGQTDSFKVVCQSREPMDLMEELQKNADENGVKKKEEMVEVKKEDESK</sequence>
<protein>
    <submittedName>
        <fullName evidence="2">Uncharacterized protein</fullName>
    </submittedName>
</protein>
<feature type="region of interest" description="Disordered" evidence="1">
    <location>
        <begin position="72"/>
        <end position="95"/>
    </location>
</feature>
<organism evidence="2 3">
    <name type="scientific">Fusarium flagelliforme</name>
    <dbReference type="NCBI Taxonomy" id="2675880"/>
    <lineage>
        <taxon>Eukaryota</taxon>
        <taxon>Fungi</taxon>
        <taxon>Dikarya</taxon>
        <taxon>Ascomycota</taxon>
        <taxon>Pezizomycotina</taxon>
        <taxon>Sordariomycetes</taxon>
        <taxon>Hypocreomycetidae</taxon>
        <taxon>Hypocreales</taxon>
        <taxon>Nectriaceae</taxon>
        <taxon>Fusarium</taxon>
        <taxon>Fusarium incarnatum-equiseti species complex</taxon>
    </lineage>
</organism>
<evidence type="ECO:0000313" key="3">
    <source>
        <dbReference type="Proteomes" id="UP000265631"/>
    </source>
</evidence>
<reference evidence="2 3" key="1">
    <citation type="journal article" date="2018" name="PLoS Pathog.">
        <title>Evolution of structural diversity of trichothecenes, a family of toxins produced by plant pathogenic and entomopathogenic fungi.</title>
        <authorList>
            <person name="Proctor R.H."/>
            <person name="McCormick S.P."/>
            <person name="Kim H.S."/>
            <person name="Cardoza R.E."/>
            <person name="Stanley A.M."/>
            <person name="Lindo L."/>
            <person name="Kelly A."/>
            <person name="Brown D.W."/>
            <person name="Lee T."/>
            <person name="Vaughan M.M."/>
            <person name="Alexander N.J."/>
            <person name="Busman M."/>
            <person name="Gutierrez S."/>
        </authorList>
    </citation>
    <scope>NUCLEOTIDE SEQUENCE [LARGE SCALE GENOMIC DNA]</scope>
    <source>
        <strain evidence="2 3">NRRL 13405</strain>
    </source>
</reference>
<evidence type="ECO:0000313" key="2">
    <source>
        <dbReference type="EMBL" id="RFN53410.1"/>
    </source>
</evidence>
<name>A0A395N0D1_9HYPO</name>
<evidence type="ECO:0000256" key="1">
    <source>
        <dbReference type="SAM" id="MobiDB-lite"/>
    </source>
</evidence>
<proteinExistence type="predicted"/>
<keyword evidence="3" id="KW-1185">Reference proteome</keyword>
<gene>
    <name evidence="2" type="ORF">FIE12Z_2235</name>
</gene>
<accession>A0A395N0D1</accession>
<dbReference type="AlphaFoldDB" id="A0A395N0D1"/>
<dbReference type="EMBL" id="PXXK01000042">
    <property type="protein sequence ID" value="RFN53410.1"/>
    <property type="molecule type" value="Genomic_DNA"/>
</dbReference>
<comment type="caution">
    <text evidence="2">The sequence shown here is derived from an EMBL/GenBank/DDBJ whole genome shotgun (WGS) entry which is preliminary data.</text>
</comment>
<dbReference type="Proteomes" id="UP000265631">
    <property type="component" value="Unassembled WGS sequence"/>
</dbReference>